<dbReference type="InterPro" id="IPR000014">
    <property type="entry name" value="PAS"/>
</dbReference>
<dbReference type="InterPro" id="IPR004358">
    <property type="entry name" value="Sig_transdc_His_kin-like_C"/>
</dbReference>
<accession>A0A538SC88</accession>
<dbReference type="SUPFAM" id="SSF55874">
    <property type="entry name" value="ATPase domain of HSP90 chaperone/DNA topoisomerase II/histidine kinase"/>
    <property type="match status" value="1"/>
</dbReference>
<dbReference type="Gene3D" id="2.10.70.100">
    <property type="match status" value="1"/>
</dbReference>
<dbReference type="PROSITE" id="PS50113">
    <property type="entry name" value="PAC"/>
    <property type="match status" value="2"/>
</dbReference>
<name>A0A538SC88_UNCEI</name>
<keyword evidence="6" id="KW-0808">Transferase</keyword>
<dbReference type="Pfam" id="PF05231">
    <property type="entry name" value="MASE1"/>
    <property type="match status" value="1"/>
</dbReference>
<dbReference type="GO" id="GO:0000155">
    <property type="term" value="F:phosphorelay sensor kinase activity"/>
    <property type="evidence" value="ECO:0007669"/>
    <property type="project" value="InterPro"/>
</dbReference>
<evidence type="ECO:0000259" key="16">
    <source>
        <dbReference type="PROSITE" id="PS50113"/>
    </source>
</evidence>
<dbReference type="EMBL" id="VBOT01000130">
    <property type="protein sequence ID" value="TMQ48976.1"/>
    <property type="molecule type" value="Genomic_DNA"/>
</dbReference>
<feature type="compositionally biased region" description="Low complexity" evidence="12">
    <location>
        <begin position="1009"/>
        <end position="1023"/>
    </location>
</feature>
<dbReference type="Pfam" id="PF00512">
    <property type="entry name" value="HisKA"/>
    <property type="match status" value="1"/>
</dbReference>
<dbReference type="Pfam" id="PF02518">
    <property type="entry name" value="HATPase_c"/>
    <property type="match status" value="1"/>
</dbReference>
<dbReference type="InterPro" id="IPR003661">
    <property type="entry name" value="HisK_dim/P_dom"/>
</dbReference>
<feature type="coiled-coil region" evidence="11">
    <location>
        <begin position="748"/>
        <end position="786"/>
    </location>
</feature>
<dbReference type="PANTHER" id="PTHR43304:SF1">
    <property type="entry name" value="PAC DOMAIN-CONTAINING PROTEIN"/>
    <property type="match status" value="1"/>
</dbReference>
<dbReference type="InterPro" id="IPR052162">
    <property type="entry name" value="Sensor_kinase/Photoreceptor"/>
</dbReference>
<sequence>MRRAPGLLLRDAATRPGAHRPARGGSRLVSWRIPSLRIPASDPATRQALLLGLVALIYFLSGKLGLSFAELNGSVSAVWPPSGIALGSLLLFGMRVWPAIFAGAFLVNATNSGSVPCSLGIAIGNTLEGVIGAFLVNRFAGGPRVFDRPRDIFKFAVLAGLGSTAVSATCGVSSLALAGLARWTHYGALWLNWWIGDVGGDLLVAPFVILWGSSPRVRWPRERLAEAAALLLSLVLVGHLVFGRLLPGTSHRFPLTFLCLPVPIWAAFRFGRREAATATLVLSAIAVRGTMKDVGPFSSAGYNGSLLLLALFTSVVAVTVLTVAAVVADRVLTVAAVVADRRRIEQAVRSAYAELGLRFQRQSTDLSRAIHMLRAQVSARTRAERYADAIVATIREPLLVLDSDLRVKAANPAFYRFFRITPESAQNRFVYQLGSWNWDIPDLRRLLEDFLPQNRTLEGFEVEHTFPGIGRRTLILNAQQIVQDESPSRLILLAFLDITERKRAEEALRISVERFRAVAETAADAIISANSRGDIVFFNGAAERIFGYGAGEAIGQPLRTLLPERHHEANRLDLERYLATGDRLVLGKTVELEGRRSDGSEFPLELSLTGWRVRSEVYFTAIARDISERKAAEQKLEESRGQLERAQALAHLGSWTWDVAKERIAASPETFQIHGLEPRPGWIDRSAIADLVHPQDRAMFGEAARRARETGEPLDLEFRIIRPDGVLRWLHTRAEVETGPGAARIEGTSQDITERKRAEQQIRQLNAELERRVQERTAELERSNNELQMFATIAAHDLQEPLRTVTAYTQMLAKRYRGRLDPAADELIAFATEGATWMHQLIDGLLQYSRVGSAKIQCESIDGERVLARALSNLRRALDETRAVVTHDELPRVQGDESQLVLLFQNLLGNALKFRRRAVPKIHVTAHGQGGEWKLGIRDHGLGMEPQHLERIFAIFQRLHGREEFPGTGIGLAICKRIVERHGGRIWAESEPGRGSTFWFTLPGAETAAGAGESSASSVASTAGGRGSEA</sequence>
<keyword evidence="4" id="KW-1003">Cell membrane</keyword>
<dbReference type="Pfam" id="PF08448">
    <property type="entry name" value="PAS_4"/>
    <property type="match status" value="1"/>
</dbReference>
<dbReference type="SUPFAM" id="SSF47384">
    <property type="entry name" value="Homodimeric domain of signal transducing histidine kinase"/>
    <property type="match status" value="1"/>
</dbReference>
<evidence type="ECO:0000256" key="5">
    <source>
        <dbReference type="ARBA" id="ARBA00022553"/>
    </source>
</evidence>
<evidence type="ECO:0000256" key="4">
    <source>
        <dbReference type="ARBA" id="ARBA00022475"/>
    </source>
</evidence>
<feature type="coiled-coil region" evidence="11">
    <location>
        <begin position="622"/>
        <end position="649"/>
    </location>
</feature>
<evidence type="ECO:0000256" key="3">
    <source>
        <dbReference type="ARBA" id="ARBA00012438"/>
    </source>
</evidence>
<feature type="region of interest" description="Disordered" evidence="12">
    <location>
        <begin position="1009"/>
        <end position="1030"/>
    </location>
</feature>
<evidence type="ECO:0000259" key="15">
    <source>
        <dbReference type="PROSITE" id="PS50112"/>
    </source>
</evidence>
<dbReference type="SMART" id="SM00387">
    <property type="entry name" value="HATPase_c"/>
    <property type="match status" value="1"/>
</dbReference>
<evidence type="ECO:0000256" key="11">
    <source>
        <dbReference type="SAM" id="Coils"/>
    </source>
</evidence>
<dbReference type="PRINTS" id="PR00344">
    <property type="entry name" value="BCTRLSENSOR"/>
</dbReference>
<evidence type="ECO:0000256" key="2">
    <source>
        <dbReference type="ARBA" id="ARBA00004651"/>
    </source>
</evidence>
<feature type="transmembrane region" description="Helical" evidence="13">
    <location>
        <begin position="119"/>
        <end position="140"/>
    </location>
</feature>
<dbReference type="NCBIfam" id="TIGR00229">
    <property type="entry name" value="sensory_box"/>
    <property type="match status" value="2"/>
</dbReference>
<dbReference type="InterPro" id="IPR007895">
    <property type="entry name" value="MASE1"/>
</dbReference>
<feature type="transmembrane region" description="Helical" evidence="13">
    <location>
        <begin position="306"/>
        <end position="328"/>
    </location>
</feature>
<dbReference type="SMART" id="SM00388">
    <property type="entry name" value="HisKA"/>
    <property type="match status" value="1"/>
</dbReference>
<dbReference type="AlphaFoldDB" id="A0A538SC88"/>
<feature type="transmembrane region" description="Helical" evidence="13">
    <location>
        <begin position="152"/>
        <end position="181"/>
    </location>
</feature>
<feature type="domain" description="PAC" evidence="16">
    <location>
        <begin position="714"/>
        <end position="764"/>
    </location>
</feature>
<dbReference type="SUPFAM" id="SSF55785">
    <property type="entry name" value="PYP-like sensor domain (PAS domain)"/>
    <property type="match status" value="3"/>
</dbReference>
<feature type="domain" description="PAS" evidence="15">
    <location>
        <begin position="511"/>
        <end position="581"/>
    </location>
</feature>
<evidence type="ECO:0000256" key="9">
    <source>
        <dbReference type="ARBA" id="ARBA00022989"/>
    </source>
</evidence>
<dbReference type="InterPro" id="IPR000700">
    <property type="entry name" value="PAS-assoc_C"/>
</dbReference>
<keyword evidence="8" id="KW-0418">Kinase</keyword>
<dbReference type="InterPro" id="IPR013655">
    <property type="entry name" value="PAS_fold_3"/>
</dbReference>
<evidence type="ECO:0000256" key="8">
    <source>
        <dbReference type="ARBA" id="ARBA00022777"/>
    </source>
</evidence>
<evidence type="ECO:0000256" key="1">
    <source>
        <dbReference type="ARBA" id="ARBA00000085"/>
    </source>
</evidence>
<organism evidence="17 18">
    <name type="scientific">Eiseniibacteriota bacterium</name>
    <dbReference type="NCBI Taxonomy" id="2212470"/>
    <lineage>
        <taxon>Bacteria</taxon>
        <taxon>Candidatus Eiseniibacteriota</taxon>
    </lineage>
</organism>
<feature type="transmembrane region" description="Helical" evidence="13">
    <location>
        <begin position="193"/>
        <end position="212"/>
    </location>
</feature>
<dbReference type="FunFam" id="3.30.565.10:FF:000006">
    <property type="entry name" value="Sensor histidine kinase WalK"/>
    <property type="match status" value="1"/>
</dbReference>
<dbReference type="InterPro" id="IPR036890">
    <property type="entry name" value="HATPase_C_sf"/>
</dbReference>
<reference evidence="17 18" key="1">
    <citation type="journal article" date="2019" name="Nat. Microbiol.">
        <title>Mediterranean grassland soil C-N compound turnover is dependent on rainfall and depth, and is mediated by genomically divergent microorganisms.</title>
        <authorList>
            <person name="Diamond S."/>
            <person name="Andeer P.F."/>
            <person name="Li Z."/>
            <person name="Crits-Christoph A."/>
            <person name="Burstein D."/>
            <person name="Anantharaman K."/>
            <person name="Lane K.R."/>
            <person name="Thomas B.C."/>
            <person name="Pan C."/>
            <person name="Northen T.R."/>
            <person name="Banfield J.F."/>
        </authorList>
    </citation>
    <scope>NUCLEOTIDE SEQUENCE [LARGE SCALE GENOMIC DNA]</scope>
    <source>
        <strain evidence="17">WS_3</strain>
    </source>
</reference>
<feature type="transmembrane region" description="Helical" evidence="13">
    <location>
        <begin position="224"/>
        <end position="246"/>
    </location>
</feature>
<feature type="transmembrane region" description="Helical" evidence="13">
    <location>
        <begin position="83"/>
        <end position="107"/>
    </location>
</feature>
<keyword evidence="5" id="KW-0597">Phosphoprotein</keyword>
<dbReference type="Gene3D" id="3.30.565.10">
    <property type="entry name" value="Histidine kinase-like ATPase, C-terminal domain"/>
    <property type="match status" value="1"/>
</dbReference>
<feature type="domain" description="Histidine kinase" evidence="14">
    <location>
        <begin position="793"/>
        <end position="1006"/>
    </location>
</feature>
<dbReference type="InterPro" id="IPR001610">
    <property type="entry name" value="PAC"/>
</dbReference>
<evidence type="ECO:0000256" key="7">
    <source>
        <dbReference type="ARBA" id="ARBA00022692"/>
    </source>
</evidence>
<feature type="domain" description="PAC" evidence="16">
    <location>
        <begin position="588"/>
        <end position="638"/>
    </location>
</feature>
<keyword evidence="10 13" id="KW-0472">Membrane</keyword>
<dbReference type="InterPro" id="IPR013656">
    <property type="entry name" value="PAS_4"/>
</dbReference>
<evidence type="ECO:0000256" key="13">
    <source>
        <dbReference type="SAM" id="Phobius"/>
    </source>
</evidence>
<dbReference type="InterPro" id="IPR005467">
    <property type="entry name" value="His_kinase_dom"/>
</dbReference>
<dbReference type="CDD" id="cd00082">
    <property type="entry name" value="HisKA"/>
    <property type="match status" value="1"/>
</dbReference>
<keyword evidence="9 13" id="KW-1133">Transmembrane helix</keyword>
<dbReference type="CDD" id="cd00130">
    <property type="entry name" value="PAS"/>
    <property type="match status" value="3"/>
</dbReference>
<comment type="catalytic activity">
    <reaction evidence="1">
        <text>ATP + protein L-histidine = ADP + protein N-phospho-L-histidine.</text>
        <dbReference type="EC" id="2.7.13.3"/>
    </reaction>
</comment>
<dbReference type="SMART" id="SM00086">
    <property type="entry name" value="PAC"/>
    <property type="match status" value="2"/>
</dbReference>
<comment type="caution">
    <text evidence="17">The sequence shown here is derived from an EMBL/GenBank/DDBJ whole genome shotgun (WGS) entry which is preliminary data.</text>
</comment>
<evidence type="ECO:0000259" key="14">
    <source>
        <dbReference type="PROSITE" id="PS50109"/>
    </source>
</evidence>
<dbReference type="PANTHER" id="PTHR43304">
    <property type="entry name" value="PHYTOCHROME-LIKE PROTEIN CPH1"/>
    <property type="match status" value="1"/>
</dbReference>
<keyword evidence="7 13" id="KW-0812">Transmembrane</keyword>
<dbReference type="PROSITE" id="PS50109">
    <property type="entry name" value="HIS_KIN"/>
    <property type="match status" value="1"/>
</dbReference>
<dbReference type="EC" id="2.7.13.3" evidence="3"/>
<keyword evidence="11" id="KW-0175">Coiled coil</keyword>
<gene>
    <name evidence="17" type="ORF">E6K73_10860</name>
</gene>
<feature type="transmembrane region" description="Helical" evidence="13">
    <location>
        <begin position="48"/>
        <end position="71"/>
    </location>
</feature>
<evidence type="ECO:0000313" key="18">
    <source>
        <dbReference type="Proteomes" id="UP000320184"/>
    </source>
</evidence>
<dbReference type="Gene3D" id="3.30.450.20">
    <property type="entry name" value="PAS domain"/>
    <property type="match status" value="3"/>
</dbReference>
<evidence type="ECO:0000313" key="17">
    <source>
        <dbReference type="EMBL" id="TMQ48976.1"/>
    </source>
</evidence>
<dbReference type="InterPro" id="IPR036097">
    <property type="entry name" value="HisK_dim/P_sf"/>
</dbReference>
<dbReference type="SMART" id="SM00091">
    <property type="entry name" value="PAS"/>
    <property type="match status" value="3"/>
</dbReference>
<proteinExistence type="predicted"/>
<dbReference type="InterPro" id="IPR035965">
    <property type="entry name" value="PAS-like_dom_sf"/>
</dbReference>
<dbReference type="Proteomes" id="UP000320184">
    <property type="component" value="Unassembled WGS sequence"/>
</dbReference>
<dbReference type="Pfam" id="PF13426">
    <property type="entry name" value="PAS_9"/>
    <property type="match status" value="1"/>
</dbReference>
<evidence type="ECO:0000256" key="12">
    <source>
        <dbReference type="SAM" id="MobiDB-lite"/>
    </source>
</evidence>
<comment type="subcellular location">
    <subcellularLocation>
        <location evidence="2">Cell membrane</location>
        <topology evidence="2">Multi-pass membrane protein</topology>
    </subcellularLocation>
</comment>
<dbReference type="Gene3D" id="1.10.287.130">
    <property type="match status" value="1"/>
</dbReference>
<dbReference type="InterPro" id="IPR003594">
    <property type="entry name" value="HATPase_dom"/>
</dbReference>
<dbReference type="PROSITE" id="PS50112">
    <property type="entry name" value="PAS"/>
    <property type="match status" value="1"/>
</dbReference>
<protein>
    <recommendedName>
        <fullName evidence="3">histidine kinase</fullName>
        <ecNumber evidence="3">2.7.13.3</ecNumber>
    </recommendedName>
</protein>
<evidence type="ECO:0000256" key="6">
    <source>
        <dbReference type="ARBA" id="ARBA00022679"/>
    </source>
</evidence>
<dbReference type="Pfam" id="PF08447">
    <property type="entry name" value="PAS_3"/>
    <property type="match status" value="1"/>
</dbReference>
<evidence type="ECO:0000256" key="10">
    <source>
        <dbReference type="ARBA" id="ARBA00023136"/>
    </source>
</evidence>
<dbReference type="GO" id="GO:0005886">
    <property type="term" value="C:plasma membrane"/>
    <property type="evidence" value="ECO:0007669"/>
    <property type="project" value="UniProtKB-SubCell"/>
</dbReference>